<keyword evidence="3" id="KW-1185">Reference proteome</keyword>
<feature type="chain" id="PRO_5044772338" evidence="1">
    <location>
        <begin position="21"/>
        <end position="297"/>
    </location>
</feature>
<gene>
    <name evidence="2" type="ORF">ACHAWO_004599</name>
</gene>
<dbReference type="AlphaFoldDB" id="A0ABD3PM60"/>
<dbReference type="Proteomes" id="UP001530400">
    <property type="component" value="Unassembled WGS sequence"/>
</dbReference>
<dbReference type="EMBL" id="JALLPJ020000539">
    <property type="protein sequence ID" value="KAL3789042.1"/>
    <property type="molecule type" value="Genomic_DNA"/>
</dbReference>
<protein>
    <submittedName>
        <fullName evidence="2">Uncharacterized protein</fullName>
    </submittedName>
</protein>
<reference evidence="2 3" key="1">
    <citation type="submission" date="2024-10" db="EMBL/GenBank/DDBJ databases">
        <title>Updated reference genomes for cyclostephanoid diatoms.</title>
        <authorList>
            <person name="Roberts W.R."/>
            <person name="Alverson A.J."/>
        </authorList>
    </citation>
    <scope>NUCLEOTIDE SEQUENCE [LARGE SCALE GENOMIC DNA]</scope>
    <source>
        <strain evidence="2 3">AJA010-31</strain>
    </source>
</reference>
<accession>A0ABD3PM60</accession>
<name>A0ABD3PM60_9STRA</name>
<evidence type="ECO:0000256" key="1">
    <source>
        <dbReference type="SAM" id="SignalP"/>
    </source>
</evidence>
<sequence length="297" mass="32508">MKPNHQLSLILAASIHLCSPFSPTPTNNRMHSYLYNDLLQDGTVPEVIQNIAKIDHKIEVWLDLRGTSITPKTALELWQVEMQDEQLDQVQVPFAKCLISHNERDSSALSNGNGEIDVIMVGTDGCSFRSISDQSASIGQIINLESSQSSYMPILPDPLPLIDAYSNGQWILLDTNSCKKIDESEKLSSLFPLAELIISMDQPGSNGRIGWTCHTKSEVIKSAMWMQCQGMKGSSGAPTKTLDSGIIVPGESSYAPSQQTTGGTKFVILVPYDVGLLRTTMPFIYDNDADSAQVDQA</sequence>
<comment type="caution">
    <text evidence="2">The sequence shown here is derived from an EMBL/GenBank/DDBJ whole genome shotgun (WGS) entry which is preliminary data.</text>
</comment>
<evidence type="ECO:0000313" key="3">
    <source>
        <dbReference type="Proteomes" id="UP001530400"/>
    </source>
</evidence>
<feature type="signal peptide" evidence="1">
    <location>
        <begin position="1"/>
        <end position="20"/>
    </location>
</feature>
<proteinExistence type="predicted"/>
<keyword evidence="1" id="KW-0732">Signal</keyword>
<organism evidence="2 3">
    <name type="scientific">Cyclotella atomus</name>
    <dbReference type="NCBI Taxonomy" id="382360"/>
    <lineage>
        <taxon>Eukaryota</taxon>
        <taxon>Sar</taxon>
        <taxon>Stramenopiles</taxon>
        <taxon>Ochrophyta</taxon>
        <taxon>Bacillariophyta</taxon>
        <taxon>Coscinodiscophyceae</taxon>
        <taxon>Thalassiosirophycidae</taxon>
        <taxon>Stephanodiscales</taxon>
        <taxon>Stephanodiscaceae</taxon>
        <taxon>Cyclotella</taxon>
    </lineage>
</organism>
<evidence type="ECO:0000313" key="2">
    <source>
        <dbReference type="EMBL" id="KAL3789042.1"/>
    </source>
</evidence>